<feature type="transmembrane region" description="Helical" evidence="7">
    <location>
        <begin position="410"/>
        <end position="431"/>
    </location>
</feature>
<dbReference type="AlphaFoldDB" id="A1DBT6"/>
<protein>
    <submittedName>
        <fullName evidence="9">MFS transporter, putative</fullName>
    </submittedName>
</protein>
<dbReference type="CDD" id="cd17323">
    <property type="entry name" value="MFS_Tpo1_MDR_like"/>
    <property type="match status" value="1"/>
</dbReference>
<dbReference type="FunFam" id="1.20.1250.20:FF:000082">
    <property type="entry name" value="MFS multidrug transporter, putative"/>
    <property type="match status" value="1"/>
</dbReference>
<feature type="transmembrane region" description="Helical" evidence="7">
    <location>
        <begin position="260"/>
        <end position="277"/>
    </location>
</feature>
<accession>A1DBT6</accession>
<dbReference type="VEuPathDB" id="FungiDB:NFIA_099620"/>
<dbReference type="KEGG" id="nfi:NFIA_099620"/>
<keyword evidence="3 7" id="KW-0812">Transmembrane</keyword>
<keyword evidence="4 7" id="KW-1133">Transmembrane helix</keyword>
<dbReference type="InterPro" id="IPR020846">
    <property type="entry name" value="MFS_dom"/>
</dbReference>
<evidence type="ECO:0000313" key="9">
    <source>
        <dbReference type="EMBL" id="EAW20326.1"/>
    </source>
</evidence>
<feature type="transmembrane region" description="Helical" evidence="7">
    <location>
        <begin position="437"/>
        <end position="457"/>
    </location>
</feature>
<dbReference type="InterPro" id="IPR036259">
    <property type="entry name" value="MFS_trans_sf"/>
</dbReference>
<evidence type="ECO:0000259" key="8">
    <source>
        <dbReference type="PROSITE" id="PS50850"/>
    </source>
</evidence>
<dbReference type="OMA" id="FHNMGSQ"/>
<evidence type="ECO:0000256" key="5">
    <source>
        <dbReference type="ARBA" id="ARBA00023136"/>
    </source>
</evidence>
<dbReference type="eggNOG" id="KOG0255">
    <property type="taxonomic scope" value="Eukaryota"/>
</dbReference>
<dbReference type="GO" id="GO:0005886">
    <property type="term" value="C:plasma membrane"/>
    <property type="evidence" value="ECO:0007669"/>
    <property type="project" value="UniProtKB-SubCell"/>
</dbReference>
<evidence type="ECO:0000256" key="2">
    <source>
        <dbReference type="ARBA" id="ARBA00008335"/>
    </source>
</evidence>
<feature type="transmembrane region" description="Helical" evidence="7">
    <location>
        <begin position="371"/>
        <end position="390"/>
    </location>
</feature>
<comment type="similarity">
    <text evidence="2">Belongs to the major facilitator superfamily.</text>
</comment>
<feature type="region of interest" description="Disordered" evidence="6">
    <location>
        <begin position="1"/>
        <end position="34"/>
    </location>
</feature>
<dbReference type="SUPFAM" id="SSF103473">
    <property type="entry name" value="MFS general substrate transporter"/>
    <property type="match status" value="1"/>
</dbReference>
<organism evidence="9 10">
    <name type="scientific">Neosartorya fischeri (strain ATCC 1020 / DSM 3700 / CBS 544.65 / FGSC A1164 / JCM 1740 / NRRL 181 / WB 181)</name>
    <name type="common">Aspergillus fischerianus</name>
    <dbReference type="NCBI Taxonomy" id="331117"/>
    <lineage>
        <taxon>Eukaryota</taxon>
        <taxon>Fungi</taxon>
        <taxon>Dikarya</taxon>
        <taxon>Ascomycota</taxon>
        <taxon>Pezizomycotina</taxon>
        <taxon>Eurotiomycetes</taxon>
        <taxon>Eurotiomycetidae</taxon>
        <taxon>Eurotiales</taxon>
        <taxon>Aspergillaceae</taxon>
        <taxon>Aspergillus</taxon>
        <taxon>Aspergillus subgen. Fumigati</taxon>
    </lineage>
</organism>
<dbReference type="Gene3D" id="1.20.1250.20">
    <property type="entry name" value="MFS general substrate transporter like domains"/>
    <property type="match status" value="1"/>
</dbReference>
<feature type="transmembrane region" description="Helical" evidence="7">
    <location>
        <begin position="505"/>
        <end position="527"/>
    </location>
</feature>
<proteinExistence type="inferred from homology"/>
<feature type="domain" description="Major facilitator superfamily (MFS) profile" evidence="8">
    <location>
        <begin position="103"/>
        <end position="532"/>
    </location>
</feature>
<dbReference type="Proteomes" id="UP000006702">
    <property type="component" value="Unassembled WGS sequence"/>
</dbReference>
<comment type="subcellular location">
    <subcellularLocation>
        <location evidence="1">Cell membrane</location>
        <topology evidence="1">Multi-pass membrane protein</topology>
    </subcellularLocation>
</comment>
<dbReference type="PROSITE" id="PS50850">
    <property type="entry name" value="MFS"/>
    <property type="match status" value="1"/>
</dbReference>
<sequence length="551" mass="60532">MDKTDKTDKSQPVQASHAENAHSHPQTQPRQRGRVAGGKYLHELYDDHAFTPNDGPIQKVDVDMPLTLTETIYHNGNQYIVLDFAEGDKENPFNWSAKRKAFISLLLCLMTLFIGLATTAYSSGISRMTAEFGVSSELGQLGLFTFNFTCALAPLFLAPFCELAGRRVVYVGAYVLFAIMFIGLALGQNIATIIVCRALLGLFGCVGTILVGGTFGDMYTPNQRAVPMATFSYVAILGTVGAPIYAGFIDETLGWRWIEGIQGLANIPLAIIIALCLRETRGSVTLAKRAKILRQHTGDDRYVTQKDLEAPGLKEMLHSSSVKAIHMLVTEPVVLAFGLWISFAWFLTFLFLSVIPITFQEKKGWSEGVAGLPYIALCIGTTLGFALNFLQIRKYRSIVADPAREATPEARLYGAMLGSIWLPIGLFIYSFTQYKELHWIAPVIALVLITVGIFFIFESCYSFTSDCYGENSSSAIAGQGFMRNTLGAVSPLFASQFFHNMGSQYAGLLLAVVATLLTFIPFVFYWYGPTLRARSKLAAGITAPKHEGIEL</sequence>
<name>A1DBT6_NEOFI</name>
<feature type="transmembrane region" description="Helical" evidence="7">
    <location>
        <begin position="192"/>
        <end position="213"/>
    </location>
</feature>
<feature type="transmembrane region" description="Helical" evidence="7">
    <location>
        <begin position="333"/>
        <end position="359"/>
    </location>
</feature>
<evidence type="ECO:0000256" key="1">
    <source>
        <dbReference type="ARBA" id="ARBA00004651"/>
    </source>
</evidence>
<keyword evidence="5 7" id="KW-0472">Membrane</keyword>
<reference evidence="10" key="1">
    <citation type="journal article" date="2008" name="PLoS Genet.">
        <title>Genomic islands in the pathogenic filamentous fungus Aspergillus fumigatus.</title>
        <authorList>
            <person name="Fedorova N.D."/>
            <person name="Khaldi N."/>
            <person name="Joardar V.S."/>
            <person name="Maiti R."/>
            <person name="Amedeo P."/>
            <person name="Anderson M.J."/>
            <person name="Crabtree J."/>
            <person name="Silva J.C."/>
            <person name="Badger J.H."/>
            <person name="Albarraq A."/>
            <person name="Angiuoli S."/>
            <person name="Bussey H."/>
            <person name="Bowyer P."/>
            <person name="Cotty P.J."/>
            <person name="Dyer P.S."/>
            <person name="Egan A."/>
            <person name="Galens K."/>
            <person name="Fraser-Liggett C.M."/>
            <person name="Haas B.J."/>
            <person name="Inman J.M."/>
            <person name="Kent R."/>
            <person name="Lemieux S."/>
            <person name="Malavazi I."/>
            <person name="Orvis J."/>
            <person name="Roemer T."/>
            <person name="Ronning C.M."/>
            <person name="Sundaram J.P."/>
            <person name="Sutton G."/>
            <person name="Turner G."/>
            <person name="Venter J.C."/>
            <person name="White O.R."/>
            <person name="Whitty B.R."/>
            <person name="Youngman P."/>
            <person name="Wolfe K.H."/>
            <person name="Goldman G.H."/>
            <person name="Wortman J.R."/>
            <person name="Jiang B."/>
            <person name="Denning D.W."/>
            <person name="Nierman W.C."/>
        </authorList>
    </citation>
    <scope>NUCLEOTIDE SEQUENCE [LARGE SCALE GENOMIC DNA]</scope>
    <source>
        <strain evidence="10">ATCC 1020 / DSM 3700 / CBS 544.65 / FGSC A1164 / JCM 1740 / NRRL 181 / WB 181</strain>
    </source>
</reference>
<evidence type="ECO:0000256" key="6">
    <source>
        <dbReference type="SAM" id="MobiDB-lite"/>
    </source>
</evidence>
<dbReference type="PANTHER" id="PTHR23502">
    <property type="entry name" value="MAJOR FACILITATOR SUPERFAMILY"/>
    <property type="match status" value="1"/>
</dbReference>
<keyword evidence="10" id="KW-1185">Reference proteome</keyword>
<evidence type="ECO:0000256" key="4">
    <source>
        <dbReference type="ARBA" id="ARBA00022989"/>
    </source>
</evidence>
<feature type="transmembrane region" description="Helical" evidence="7">
    <location>
        <begin position="141"/>
        <end position="161"/>
    </location>
</feature>
<evidence type="ECO:0000313" key="10">
    <source>
        <dbReference type="Proteomes" id="UP000006702"/>
    </source>
</evidence>
<evidence type="ECO:0000256" key="7">
    <source>
        <dbReference type="SAM" id="Phobius"/>
    </source>
</evidence>
<gene>
    <name evidence="9" type="ORF">NFIA_099620</name>
</gene>
<evidence type="ECO:0000256" key="3">
    <source>
        <dbReference type="ARBA" id="ARBA00022692"/>
    </source>
</evidence>
<feature type="transmembrane region" description="Helical" evidence="7">
    <location>
        <begin position="225"/>
        <end position="248"/>
    </location>
</feature>
<dbReference type="RefSeq" id="XP_001262223.1">
    <property type="nucleotide sequence ID" value="XM_001262222.1"/>
</dbReference>
<dbReference type="PANTHER" id="PTHR23502:SF45">
    <property type="entry name" value="MAJOR FACILITATOR SUPERFAMILY (MFS) PROFILE DOMAIN-CONTAINING PROTEIN"/>
    <property type="match status" value="1"/>
</dbReference>
<dbReference type="GO" id="GO:0022857">
    <property type="term" value="F:transmembrane transporter activity"/>
    <property type="evidence" value="ECO:0007669"/>
    <property type="project" value="InterPro"/>
</dbReference>
<dbReference type="Pfam" id="PF07690">
    <property type="entry name" value="MFS_1"/>
    <property type="match status" value="1"/>
</dbReference>
<dbReference type="OrthoDB" id="4050368at2759"/>
<feature type="transmembrane region" description="Helical" evidence="7">
    <location>
        <begin position="168"/>
        <end position="186"/>
    </location>
</feature>
<dbReference type="HOGENOM" id="CLU_008455_0_4_1"/>
<dbReference type="STRING" id="331117.A1DBT6"/>
<dbReference type="InterPro" id="IPR011701">
    <property type="entry name" value="MFS"/>
</dbReference>
<feature type="transmembrane region" description="Helical" evidence="7">
    <location>
        <begin position="101"/>
        <end position="121"/>
    </location>
</feature>
<dbReference type="GeneID" id="4588577"/>
<dbReference type="EMBL" id="DS027694">
    <property type="protein sequence ID" value="EAW20326.1"/>
    <property type="molecule type" value="Genomic_DNA"/>
</dbReference>